<evidence type="ECO:0000256" key="4">
    <source>
        <dbReference type="SAM" id="Phobius"/>
    </source>
</evidence>
<dbReference type="PANTHER" id="PTHR13610">
    <property type="entry name" value="METHYLTRANSFERASE DOMAIN-CONTAINING PROTEIN"/>
    <property type="match status" value="1"/>
</dbReference>
<proteinExistence type="predicted"/>
<keyword evidence="3" id="KW-0949">S-adenosyl-L-methionine</keyword>
<dbReference type="Gene3D" id="3.40.50.150">
    <property type="entry name" value="Vaccinia Virus protein VP39"/>
    <property type="match status" value="1"/>
</dbReference>
<evidence type="ECO:0000256" key="1">
    <source>
        <dbReference type="ARBA" id="ARBA00022603"/>
    </source>
</evidence>
<dbReference type="GO" id="GO:0032259">
    <property type="term" value="P:methylation"/>
    <property type="evidence" value="ECO:0007669"/>
    <property type="project" value="UniProtKB-KW"/>
</dbReference>
<keyword evidence="4" id="KW-1133">Transmembrane helix</keyword>
<evidence type="ECO:0000256" key="2">
    <source>
        <dbReference type="ARBA" id="ARBA00022679"/>
    </source>
</evidence>
<gene>
    <name evidence="5" type="ORF">B9Q01_03745</name>
</gene>
<organism evidence="5 6">
    <name type="scientific">Candidatus Marsarchaeota G1 archaeon OSP_D</name>
    <dbReference type="NCBI Taxonomy" id="1978155"/>
    <lineage>
        <taxon>Archaea</taxon>
        <taxon>Candidatus Marsarchaeota</taxon>
        <taxon>Candidatus Marsarchaeota group 1</taxon>
    </lineage>
</organism>
<dbReference type="GO" id="GO:0016279">
    <property type="term" value="F:protein-lysine N-methyltransferase activity"/>
    <property type="evidence" value="ECO:0007669"/>
    <property type="project" value="InterPro"/>
</dbReference>
<dbReference type="InterPro" id="IPR026170">
    <property type="entry name" value="FAM173A/B"/>
</dbReference>
<keyword evidence="4" id="KW-0812">Transmembrane</keyword>
<dbReference type="EMBL" id="NEXC01000016">
    <property type="protein sequence ID" value="PSN83740.1"/>
    <property type="molecule type" value="Genomic_DNA"/>
</dbReference>
<dbReference type="SUPFAM" id="SSF53335">
    <property type="entry name" value="S-adenosyl-L-methionine-dependent methyltransferases"/>
    <property type="match status" value="1"/>
</dbReference>
<keyword evidence="1" id="KW-0489">Methyltransferase</keyword>
<evidence type="ECO:0000313" key="5">
    <source>
        <dbReference type="EMBL" id="PSN83740.1"/>
    </source>
</evidence>
<feature type="transmembrane region" description="Helical" evidence="4">
    <location>
        <begin position="6"/>
        <end position="28"/>
    </location>
</feature>
<sequence>MEIMDFLLFLLYTVAIAYLSVVLPGFIWGAGYEPTPKKVVKEFVELLNALGMDGKTVYEVGGGFGRVAFCVLSKTRCNVVFIEPDPFKVWWATKRAKKKGFSRRFFALRKSALDVNYSGADIVYCFLTPWLMNKLKSVFETQLKEGALVVSYRHKLKDWKPVLETSGGLRVYKK</sequence>
<evidence type="ECO:0000256" key="3">
    <source>
        <dbReference type="ARBA" id="ARBA00022691"/>
    </source>
</evidence>
<reference evidence="5 6" key="1">
    <citation type="submission" date="2017-04" db="EMBL/GenBank/DDBJ databases">
        <title>Novel microbial lineages endemic to geothermal iron-oxide mats fill important gaps in the evolutionary history of Archaea.</title>
        <authorList>
            <person name="Jay Z.J."/>
            <person name="Beam J.P."/>
            <person name="Dlakic M."/>
            <person name="Rusch D.B."/>
            <person name="Kozubal M.A."/>
            <person name="Inskeep W.P."/>
        </authorList>
    </citation>
    <scope>NUCLEOTIDE SEQUENCE [LARGE SCALE GENOMIC DNA]</scope>
    <source>
        <strain evidence="5">OSP_D</strain>
    </source>
</reference>
<keyword evidence="2" id="KW-0808">Transferase</keyword>
<dbReference type="InterPro" id="IPR029063">
    <property type="entry name" value="SAM-dependent_MTases_sf"/>
</dbReference>
<comment type="caution">
    <text evidence="5">The sequence shown here is derived from an EMBL/GenBank/DDBJ whole genome shotgun (WGS) entry which is preliminary data.</text>
</comment>
<accession>A0A2R6ABF1</accession>
<evidence type="ECO:0000313" key="6">
    <source>
        <dbReference type="Proteomes" id="UP000240880"/>
    </source>
</evidence>
<dbReference type="PANTHER" id="PTHR13610:SF9">
    <property type="entry name" value="FI06469P"/>
    <property type="match status" value="1"/>
</dbReference>
<evidence type="ECO:0008006" key="7">
    <source>
        <dbReference type="Google" id="ProtNLM"/>
    </source>
</evidence>
<dbReference type="Proteomes" id="UP000240880">
    <property type="component" value="Unassembled WGS sequence"/>
</dbReference>
<protein>
    <recommendedName>
        <fullName evidence="7">Methyltransferase domain-containing protein</fullName>
    </recommendedName>
</protein>
<name>A0A2R6ABF1_9ARCH</name>
<keyword evidence="4" id="KW-0472">Membrane</keyword>
<dbReference type="AlphaFoldDB" id="A0A2R6ABF1"/>